<dbReference type="InterPro" id="IPR023168">
    <property type="entry name" value="GatB_Yqey_C_2"/>
</dbReference>
<accession>A0A1Q8ZR96</accession>
<dbReference type="Pfam" id="PF09424">
    <property type="entry name" value="YqeY"/>
    <property type="match status" value="1"/>
</dbReference>
<dbReference type="GO" id="GO:0016740">
    <property type="term" value="F:transferase activity"/>
    <property type="evidence" value="ECO:0007669"/>
    <property type="project" value="UniProtKB-KW"/>
</dbReference>
<dbReference type="AlphaFoldDB" id="A0A1Q8ZR96"/>
<name>A0A1Q8ZR96_9HYPH</name>
<dbReference type="Gene3D" id="1.10.10.410">
    <property type="match status" value="1"/>
</dbReference>
<dbReference type="InterPro" id="IPR042184">
    <property type="entry name" value="YqeY/Aim41_N"/>
</dbReference>
<dbReference type="InterPro" id="IPR003789">
    <property type="entry name" value="Asn/Gln_tRNA_amidoTrase-B-like"/>
</dbReference>
<proteinExistence type="predicted"/>
<dbReference type="EMBL" id="MKIM01000027">
    <property type="protein sequence ID" value="OLP44411.1"/>
    <property type="molecule type" value="Genomic_DNA"/>
</dbReference>
<dbReference type="Proteomes" id="UP000186894">
    <property type="component" value="Unassembled WGS sequence"/>
</dbReference>
<organism evidence="1 2">
    <name type="scientific">Rhizobium oryziradicis</name>
    <dbReference type="NCBI Taxonomy" id="1867956"/>
    <lineage>
        <taxon>Bacteria</taxon>
        <taxon>Pseudomonadati</taxon>
        <taxon>Pseudomonadota</taxon>
        <taxon>Alphaproteobacteria</taxon>
        <taxon>Hyphomicrobiales</taxon>
        <taxon>Rhizobiaceae</taxon>
        <taxon>Rhizobium/Agrobacterium group</taxon>
        <taxon>Rhizobium</taxon>
    </lineage>
</organism>
<sequence length="151" mass="16851">MLREDLTAALKDAMKAKETRKLSTIRLVQAAIKDRDIANRGEGKAELSDDDILQLMAKLVKQREESAKIYEDNARPELAAQEREEVAIIKTFMPEQMSDEKVREAIAGVITEINAEGMRDMGKVVAALKERYAGQMDFAKASGVVKQLLTK</sequence>
<reference evidence="1 2" key="1">
    <citation type="submission" date="2016-09" db="EMBL/GenBank/DDBJ databases">
        <title>Rhizobium oryziradicis sp. nov., isolated from the root of rice.</title>
        <authorList>
            <person name="Zhao J."/>
            <person name="Zhang X."/>
        </authorList>
    </citation>
    <scope>NUCLEOTIDE SEQUENCE [LARGE SCALE GENOMIC DNA]</scope>
    <source>
        <strain evidence="1 2">N19</strain>
    </source>
</reference>
<keyword evidence="2" id="KW-1185">Reference proteome</keyword>
<keyword evidence="1" id="KW-0808">Transferase</keyword>
<dbReference type="InterPro" id="IPR019004">
    <property type="entry name" value="YqeY/Aim41"/>
</dbReference>
<dbReference type="PANTHER" id="PTHR28055">
    <property type="entry name" value="ALTERED INHERITANCE OF MITOCHONDRIA PROTEIN 41, MITOCHONDRIAL"/>
    <property type="match status" value="1"/>
</dbReference>
<dbReference type="Gene3D" id="1.10.1510.10">
    <property type="entry name" value="Uncharacterised protein YqeY/AIM41 PF09424, N-terminal domain"/>
    <property type="match status" value="1"/>
</dbReference>
<dbReference type="STRING" id="1867956.BJF95_07715"/>
<comment type="caution">
    <text evidence="1">The sequence shown here is derived from an EMBL/GenBank/DDBJ whole genome shotgun (WGS) entry which is preliminary data.</text>
</comment>
<dbReference type="GO" id="GO:0016884">
    <property type="term" value="F:carbon-nitrogen ligase activity, with glutamine as amido-N-donor"/>
    <property type="evidence" value="ECO:0007669"/>
    <property type="project" value="InterPro"/>
</dbReference>
<gene>
    <name evidence="1" type="ORF">BJF95_07715</name>
</gene>
<evidence type="ECO:0000313" key="2">
    <source>
        <dbReference type="Proteomes" id="UP000186894"/>
    </source>
</evidence>
<dbReference type="RefSeq" id="WP_075639921.1">
    <property type="nucleotide sequence ID" value="NZ_MKIM01000027.1"/>
</dbReference>
<evidence type="ECO:0000313" key="1">
    <source>
        <dbReference type="EMBL" id="OLP44411.1"/>
    </source>
</evidence>
<dbReference type="SUPFAM" id="SSF89095">
    <property type="entry name" value="GatB/YqeY motif"/>
    <property type="match status" value="1"/>
</dbReference>
<dbReference type="OrthoDB" id="9788127at2"/>
<protein>
    <submittedName>
        <fullName evidence="1">Glutamyl-tRNA amidotransferase</fullName>
    </submittedName>
</protein>
<dbReference type="PANTHER" id="PTHR28055:SF1">
    <property type="entry name" value="ALTERED INHERITANCE OF MITOCHONDRIA PROTEIN 41, MITOCHONDRIAL"/>
    <property type="match status" value="1"/>
</dbReference>